<name>A0A1I4C4Q1_9RHOB</name>
<dbReference type="OrthoDB" id="9768878at2"/>
<gene>
    <name evidence="3" type="ORF">SAMN04488036_10226</name>
</gene>
<keyword evidence="3" id="KW-0413">Isomerase</keyword>
<dbReference type="PANTHER" id="PTHR43172">
    <property type="entry name" value="ADENYLOSUCCINATE LYASE"/>
    <property type="match status" value="1"/>
</dbReference>
<comment type="similarity">
    <text evidence="1">Belongs to the class-II fumarase/aspartase family.</text>
</comment>
<dbReference type="STRING" id="1280847.SAMN04488036_10226"/>
<dbReference type="PRINTS" id="PR00145">
    <property type="entry name" value="ARGSUCLYASE"/>
</dbReference>
<dbReference type="Pfam" id="PF00206">
    <property type="entry name" value="Lyase_1"/>
    <property type="match status" value="1"/>
</dbReference>
<protein>
    <submittedName>
        <fullName evidence="3">3-carboxy-cis,cis-muconate cycloisomerase</fullName>
    </submittedName>
</protein>
<reference evidence="4" key="1">
    <citation type="submission" date="2016-10" db="EMBL/GenBank/DDBJ databases">
        <authorList>
            <person name="Varghese N."/>
            <person name="Submissions S."/>
        </authorList>
    </citation>
    <scope>NUCLEOTIDE SEQUENCE [LARGE SCALE GENOMIC DNA]</scope>
    <source>
        <strain evidence="4">DSM 28453</strain>
    </source>
</reference>
<dbReference type="Gene3D" id="1.20.200.10">
    <property type="entry name" value="Fumarase/aspartase (Central domain)"/>
    <property type="match status" value="1"/>
</dbReference>
<dbReference type="AlphaFoldDB" id="A0A1I4C4Q1"/>
<accession>A0A1I4C4Q1</accession>
<dbReference type="NCBIfam" id="NF004631">
    <property type="entry name" value="PRK05975.1"/>
    <property type="match status" value="1"/>
</dbReference>
<evidence type="ECO:0000313" key="4">
    <source>
        <dbReference type="Proteomes" id="UP000198851"/>
    </source>
</evidence>
<dbReference type="RefSeq" id="WP_093321456.1">
    <property type="nucleotide sequence ID" value="NZ_FOSZ01000002.1"/>
</dbReference>
<dbReference type="InterPro" id="IPR022761">
    <property type="entry name" value="Fumarate_lyase_N"/>
</dbReference>
<sequence length="352" mass="38095">MTPMTRSDHLFGPLFMQKSQEALWSSEAFLAHFKAYEIALANAAARVGLVTQEQAARAVEDIADFVPDLVGIEEGVKRDGLPVPAFVGQLKAHAREASRPAIHVGGTSQDLIDTAVSLILGQANVMFVSQLSEVTAALQTLEGDWGDQPLMGRTRMQAALPILVRDRMETWRLPLVEGQGCLDELRKRVEILQFGGAVGDRAAVAPFGEAMAAAMAEELGLHNPDRSWHSMRAPLADYAHWLSLVTASLAKMGQDLALMAQQGIEEVQFSGGGSSSAMPHKQNPVLAETLVALARYNAAQLPLMHGALVHEQERSGAAWTVEWMTLPAMVSTCTTALHHARVLLSQVERLGR</sequence>
<proteinExistence type="inferred from homology"/>
<dbReference type="SUPFAM" id="SSF48557">
    <property type="entry name" value="L-aspartase-like"/>
    <property type="match status" value="1"/>
</dbReference>
<evidence type="ECO:0000256" key="1">
    <source>
        <dbReference type="ARBA" id="ARBA00034772"/>
    </source>
</evidence>
<keyword evidence="4" id="KW-1185">Reference proteome</keyword>
<evidence type="ECO:0000259" key="2">
    <source>
        <dbReference type="Pfam" id="PF00206"/>
    </source>
</evidence>
<dbReference type="PRINTS" id="PR00149">
    <property type="entry name" value="FUMRATELYASE"/>
</dbReference>
<dbReference type="EMBL" id="FOSZ01000002">
    <property type="protein sequence ID" value="SFK75377.1"/>
    <property type="molecule type" value="Genomic_DNA"/>
</dbReference>
<evidence type="ECO:0000313" key="3">
    <source>
        <dbReference type="EMBL" id="SFK75377.1"/>
    </source>
</evidence>
<dbReference type="InterPro" id="IPR000362">
    <property type="entry name" value="Fumarate_lyase_fam"/>
</dbReference>
<dbReference type="GO" id="GO:0016853">
    <property type="term" value="F:isomerase activity"/>
    <property type="evidence" value="ECO:0007669"/>
    <property type="project" value="UniProtKB-KW"/>
</dbReference>
<dbReference type="Proteomes" id="UP000198851">
    <property type="component" value="Unassembled WGS sequence"/>
</dbReference>
<feature type="domain" description="Fumarate lyase N-terminal" evidence="2">
    <location>
        <begin position="36"/>
        <end position="292"/>
    </location>
</feature>
<dbReference type="PANTHER" id="PTHR43172:SF2">
    <property type="entry name" value="ADENYLOSUCCINATE LYASE C-TERMINAL DOMAIN-CONTAINING PROTEIN"/>
    <property type="match status" value="1"/>
</dbReference>
<dbReference type="InterPro" id="IPR008948">
    <property type="entry name" value="L-Aspartase-like"/>
</dbReference>
<organism evidence="3 4">
    <name type="scientific">Shimia haliotis</name>
    <dbReference type="NCBI Taxonomy" id="1280847"/>
    <lineage>
        <taxon>Bacteria</taxon>
        <taxon>Pseudomonadati</taxon>
        <taxon>Pseudomonadota</taxon>
        <taxon>Alphaproteobacteria</taxon>
        <taxon>Rhodobacterales</taxon>
        <taxon>Roseobacteraceae</taxon>
    </lineage>
</organism>